<dbReference type="OrthoDB" id="4160057at2759"/>
<sequence>MYLDWPESPADLVPLPRCDGPKLKPFNFKGSQEIEFLEYLGEGLHAHVFKVKIELQIYALKLFRFPYDEDWLGPEAHTKPDDLEAMSAFYNYSEPFSCECRAFGRLQEDGYEELAVKCLGYLLLDEEHERTMMNRFSHLKLEFNGNCEIPGLEDMRGRFLGRDGRHPPIRCIVKEFGQAEEPLRNKDMKRILRDIIRLHQLGIIDVDMAHRQLIGGKLGDFSTAVTVPHFMVTPELNPRLTPEWISAMEFETFQFSINDFWDFDSTVQFWNFQHENPKDHISVHAFPSGYGCRIKYDLRPTPSRERVYTFVDPRLYDWKTSVAASAEASGTGGVSEQSRGQQTKGRSCDRRKGAVTKTRRRLDAKPPRWYYDCDSKVTAKLKRSIMFSTSLEWEFKDGLIFPRRRH</sequence>
<keyword evidence="3" id="KW-1185">Reference proteome</keyword>
<feature type="compositionally biased region" description="Polar residues" evidence="1">
    <location>
        <begin position="334"/>
        <end position="345"/>
    </location>
</feature>
<protein>
    <recommendedName>
        <fullName evidence="4">Protein kinase domain-containing protein</fullName>
    </recommendedName>
</protein>
<dbReference type="RefSeq" id="XP_018694295.1">
    <property type="nucleotide sequence ID" value="XM_018837442.1"/>
</dbReference>
<evidence type="ECO:0000256" key="1">
    <source>
        <dbReference type="SAM" id="MobiDB-lite"/>
    </source>
</evidence>
<organism evidence="2 3">
    <name type="scientific">Fonsecaea erecta</name>
    <dbReference type="NCBI Taxonomy" id="1367422"/>
    <lineage>
        <taxon>Eukaryota</taxon>
        <taxon>Fungi</taxon>
        <taxon>Dikarya</taxon>
        <taxon>Ascomycota</taxon>
        <taxon>Pezizomycotina</taxon>
        <taxon>Eurotiomycetes</taxon>
        <taxon>Chaetothyriomycetidae</taxon>
        <taxon>Chaetothyriales</taxon>
        <taxon>Herpotrichiellaceae</taxon>
        <taxon>Fonsecaea</taxon>
    </lineage>
</organism>
<dbReference type="Proteomes" id="UP000078343">
    <property type="component" value="Unassembled WGS sequence"/>
</dbReference>
<reference evidence="2 3" key="1">
    <citation type="submission" date="2016-04" db="EMBL/GenBank/DDBJ databases">
        <title>Draft genome of Fonsecaea erecta CBS 125763.</title>
        <authorList>
            <person name="Weiss V.A."/>
            <person name="Vicente V.A."/>
            <person name="Raittz R.T."/>
            <person name="Moreno L.F."/>
            <person name="De Souza E.M."/>
            <person name="Pedrosa F.O."/>
            <person name="Steffens M.B."/>
            <person name="Faoro H."/>
            <person name="Tadra-Sfeir M.Z."/>
            <person name="Najafzadeh M.J."/>
            <person name="Felipe M.S."/>
            <person name="Teixeira M."/>
            <person name="Sun J."/>
            <person name="Xi L."/>
            <person name="Gomes R."/>
            <person name="De Azevedo C.M."/>
            <person name="Salgado C.G."/>
            <person name="Da Silva M.B."/>
            <person name="Nascimento M.F."/>
            <person name="Queiroz-Telles F."/>
            <person name="Attili D.S."/>
            <person name="Gorbushina A."/>
        </authorList>
    </citation>
    <scope>NUCLEOTIDE SEQUENCE [LARGE SCALE GENOMIC DNA]</scope>
    <source>
        <strain evidence="2 3">CBS 125763</strain>
    </source>
</reference>
<accession>A0A178ZM90</accession>
<name>A0A178ZM90_9EURO</name>
<evidence type="ECO:0000313" key="2">
    <source>
        <dbReference type="EMBL" id="OAP60928.1"/>
    </source>
</evidence>
<comment type="caution">
    <text evidence="2">The sequence shown here is derived from an EMBL/GenBank/DDBJ whole genome shotgun (WGS) entry which is preliminary data.</text>
</comment>
<dbReference type="EMBL" id="LVYI01000004">
    <property type="protein sequence ID" value="OAP60928.1"/>
    <property type="molecule type" value="Genomic_DNA"/>
</dbReference>
<feature type="region of interest" description="Disordered" evidence="1">
    <location>
        <begin position="328"/>
        <end position="361"/>
    </location>
</feature>
<evidence type="ECO:0000313" key="3">
    <source>
        <dbReference type="Proteomes" id="UP000078343"/>
    </source>
</evidence>
<dbReference type="STRING" id="1367422.A0A178ZM90"/>
<dbReference type="GeneID" id="30010098"/>
<evidence type="ECO:0008006" key="4">
    <source>
        <dbReference type="Google" id="ProtNLM"/>
    </source>
</evidence>
<proteinExistence type="predicted"/>
<gene>
    <name evidence="2" type="ORF">AYL99_05930</name>
</gene>
<dbReference type="AlphaFoldDB" id="A0A178ZM90"/>
<dbReference type="InterPro" id="IPR025213">
    <property type="entry name" value="Sim4_Fta2"/>
</dbReference>
<dbReference type="Pfam" id="PF13095">
    <property type="entry name" value="FTA2"/>
    <property type="match status" value="1"/>
</dbReference>